<dbReference type="RefSeq" id="XP_038733784.1">
    <property type="nucleotide sequence ID" value="XM_038875427.1"/>
</dbReference>
<dbReference type="Proteomes" id="UP000710849">
    <property type="component" value="Unassembled WGS sequence"/>
</dbReference>
<proteinExistence type="predicted"/>
<keyword evidence="1" id="KW-1133">Transmembrane helix</keyword>
<keyword evidence="1" id="KW-0812">Transmembrane</keyword>
<gene>
    <name evidence="2" type="ORF">EAE97_004915</name>
</gene>
<protein>
    <submittedName>
        <fullName evidence="2">Uncharacterized protein</fullName>
    </submittedName>
</protein>
<organism evidence="2 3">
    <name type="scientific">Botrytis byssoidea</name>
    <dbReference type="NCBI Taxonomy" id="139641"/>
    <lineage>
        <taxon>Eukaryota</taxon>
        <taxon>Fungi</taxon>
        <taxon>Dikarya</taxon>
        <taxon>Ascomycota</taxon>
        <taxon>Pezizomycotina</taxon>
        <taxon>Leotiomycetes</taxon>
        <taxon>Helotiales</taxon>
        <taxon>Sclerotiniaceae</taxon>
        <taxon>Botrytis</taxon>
    </lineage>
</organism>
<dbReference type="AlphaFoldDB" id="A0A9P5M7A7"/>
<evidence type="ECO:0000313" key="3">
    <source>
        <dbReference type="Proteomes" id="UP000710849"/>
    </source>
</evidence>
<name>A0A9P5M7A7_9HELO</name>
<accession>A0A9P5M7A7</accession>
<feature type="transmembrane region" description="Helical" evidence="1">
    <location>
        <begin position="31"/>
        <end position="50"/>
    </location>
</feature>
<reference evidence="2 3" key="1">
    <citation type="journal article" date="2020" name="Genome Biol. Evol.">
        <title>Comparative genomics of Sclerotiniaceae.</title>
        <authorList>
            <person name="Valero Jimenez C.A."/>
            <person name="Steentjes M."/>
            <person name="Scholten O.E."/>
            <person name="Van Kan J.A.L."/>
        </authorList>
    </citation>
    <scope>NUCLEOTIDE SEQUENCE [LARGE SCALE GENOMIC DNA]</scope>
    <source>
        <strain evidence="2 3">MUCL 94</strain>
    </source>
</reference>
<keyword evidence="1" id="KW-0472">Membrane</keyword>
<sequence>MPIADDHEKHDVTVPVHVLLPRLARRSMRTLCPLLTGSITILSICTCVVVG</sequence>
<keyword evidence="3" id="KW-1185">Reference proteome</keyword>
<dbReference type="GeneID" id="62148504"/>
<evidence type="ECO:0000256" key="1">
    <source>
        <dbReference type="SAM" id="Phobius"/>
    </source>
</evidence>
<evidence type="ECO:0000313" key="2">
    <source>
        <dbReference type="EMBL" id="KAF7945877.1"/>
    </source>
</evidence>
<comment type="caution">
    <text evidence="2">The sequence shown here is derived from an EMBL/GenBank/DDBJ whole genome shotgun (WGS) entry which is preliminary data.</text>
</comment>
<dbReference type="EMBL" id="RCSW01000008">
    <property type="protein sequence ID" value="KAF7945877.1"/>
    <property type="molecule type" value="Genomic_DNA"/>
</dbReference>